<evidence type="ECO:0000313" key="6">
    <source>
        <dbReference type="Proteomes" id="UP001403385"/>
    </source>
</evidence>
<sequence>MHKTEHYTAKTFFGLEEILAKEIQQLGGTEIKKGVRSVSFKGDLATLYKCNLWSRTAIKILKPIHHFRASNEEQLYKACQLVNWTEMFRLDQTFAVESTVKSTHFKHSKYVALKVKDAIADQFREVFDQRPNVDTENPDFRVNIYINKEDCILSLDSSGIPLHRRGYIQTRTSAPLNEVLAAGMVLLSDWDTNSHFIDPMCGSGTILIEAAMYALNIAPGIFRKHFAFMNWEDFDKKLWSSLVEEAQKAQKKRFAYKIEGSDISRKACRAAIENVQAAKLEGFIRISPQAVKEKIPPQDNGLLITNPPYGERLQPEELENLYKSIGDTLKQKYSGYDAWVLSSNKEALKCIGLRASKKLTLYNGALVCKFQQYKMYKGSKK</sequence>
<comment type="caution">
    <text evidence="5">The sequence shown here is derived from an EMBL/GenBank/DDBJ whole genome shotgun (WGS) entry which is preliminary data.</text>
</comment>
<dbReference type="InterPro" id="IPR029063">
    <property type="entry name" value="SAM-dependent_MTases_sf"/>
</dbReference>
<gene>
    <name evidence="5" type="ORF">AAG747_18490</name>
</gene>
<keyword evidence="2" id="KW-0808">Transferase</keyword>
<dbReference type="SMART" id="SM00981">
    <property type="entry name" value="THUMP"/>
    <property type="match status" value="1"/>
</dbReference>
<dbReference type="EMBL" id="JBDKWZ010000011">
    <property type="protein sequence ID" value="MEN7549920.1"/>
    <property type="molecule type" value="Genomic_DNA"/>
</dbReference>
<dbReference type="GO" id="GO:0070043">
    <property type="term" value="F:rRNA (guanine-N7-)-methyltransferase activity"/>
    <property type="evidence" value="ECO:0007669"/>
    <property type="project" value="TreeGrafter"/>
</dbReference>
<dbReference type="Gene3D" id="3.40.50.150">
    <property type="entry name" value="Vaccinia Virus protein VP39"/>
    <property type="match status" value="1"/>
</dbReference>
<feature type="domain" description="THUMP" evidence="4">
    <location>
        <begin position="46"/>
        <end position="157"/>
    </location>
</feature>
<dbReference type="InterPro" id="IPR054170">
    <property type="entry name" value="RlmL_1st"/>
</dbReference>
<dbReference type="SUPFAM" id="SSF53335">
    <property type="entry name" value="S-adenosyl-L-methionine-dependent methyltransferases"/>
    <property type="match status" value="1"/>
</dbReference>
<evidence type="ECO:0000256" key="1">
    <source>
        <dbReference type="ARBA" id="ARBA00022603"/>
    </source>
</evidence>
<dbReference type="PROSITE" id="PS00092">
    <property type="entry name" value="N6_MTASE"/>
    <property type="match status" value="1"/>
</dbReference>
<dbReference type="GO" id="GO:0008990">
    <property type="term" value="F:rRNA (guanine-N2-)-methyltransferase activity"/>
    <property type="evidence" value="ECO:0007669"/>
    <property type="project" value="TreeGrafter"/>
</dbReference>
<evidence type="ECO:0000313" key="5">
    <source>
        <dbReference type="EMBL" id="MEN7549920.1"/>
    </source>
</evidence>
<dbReference type="InterPro" id="IPR000241">
    <property type="entry name" value="RlmKL-like_Mtase"/>
</dbReference>
<dbReference type="CDD" id="cd11715">
    <property type="entry name" value="THUMP_AdoMetMT"/>
    <property type="match status" value="1"/>
</dbReference>
<reference evidence="5 6" key="1">
    <citation type="submission" date="2024-04" db="EMBL/GenBank/DDBJ databases">
        <title>Novel genus in family Flammeovirgaceae.</title>
        <authorList>
            <person name="Nguyen T.H."/>
            <person name="Vuong T.Q."/>
            <person name="Le H."/>
            <person name="Kim S.-G."/>
        </authorList>
    </citation>
    <scope>NUCLEOTIDE SEQUENCE [LARGE SCALE GENOMIC DNA]</scope>
    <source>
        <strain evidence="5 6">JCM 23209</strain>
    </source>
</reference>
<dbReference type="PROSITE" id="PS51165">
    <property type="entry name" value="THUMP"/>
    <property type="match status" value="1"/>
</dbReference>
<dbReference type="Proteomes" id="UP001403385">
    <property type="component" value="Unassembled WGS sequence"/>
</dbReference>
<keyword evidence="1" id="KW-0489">Methyltransferase</keyword>
<dbReference type="PANTHER" id="PTHR47313:SF1">
    <property type="entry name" value="RIBOSOMAL RNA LARGE SUBUNIT METHYLTRANSFERASE K_L"/>
    <property type="match status" value="1"/>
</dbReference>
<dbReference type="PANTHER" id="PTHR47313">
    <property type="entry name" value="RIBOSOMAL RNA LARGE SUBUNIT METHYLTRANSFERASE K/L"/>
    <property type="match status" value="1"/>
</dbReference>
<dbReference type="Gene3D" id="3.30.2130.30">
    <property type="match status" value="1"/>
</dbReference>
<dbReference type="Pfam" id="PF22020">
    <property type="entry name" value="RlmL_1st"/>
    <property type="match status" value="1"/>
</dbReference>
<keyword evidence="3" id="KW-0694">RNA-binding</keyword>
<dbReference type="AlphaFoldDB" id="A0AAW9SDP5"/>
<dbReference type="InterPro" id="IPR002052">
    <property type="entry name" value="DNA_methylase_N6_adenine_CS"/>
</dbReference>
<keyword evidence="6" id="KW-1185">Reference proteome</keyword>
<dbReference type="PROSITE" id="PS01261">
    <property type="entry name" value="UPF0020"/>
    <property type="match status" value="1"/>
</dbReference>
<protein>
    <submittedName>
        <fullName evidence="5">THUMP domain-containing protein</fullName>
    </submittedName>
</protein>
<name>A0AAW9SDP5_9BACT</name>
<organism evidence="5 6">
    <name type="scientific">Rapidithrix thailandica</name>
    <dbReference type="NCBI Taxonomy" id="413964"/>
    <lineage>
        <taxon>Bacteria</taxon>
        <taxon>Pseudomonadati</taxon>
        <taxon>Bacteroidota</taxon>
        <taxon>Cytophagia</taxon>
        <taxon>Cytophagales</taxon>
        <taxon>Flammeovirgaceae</taxon>
        <taxon>Rapidithrix</taxon>
    </lineage>
</organism>
<dbReference type="Pfam" id="PF01170">
    <property type="entry name" value="UPF0020"/>
    <property type="match status" value="1"/>
</dbReference>
<accession>A0AAW9SDP5</accession>
<evidence type="ECO:0000256" key="2">
    <source>
        <dbReference type="ARBA" id="ARBA00022679"/>
    </source>
</evidence>
<evidence type="ECO:0000259" key="4">
    <source>
        <dbReference type="PROSITE" id="PS51165"/>
    </source>
</evidence>
<dbReference type="InterPro" id="IPR004114">
    <property type="entry name" value="THUMP_dom"/>
</dbReference>
<dbReference type="GO" id="GO:0003723">
    <property type="term" value="F:RNA binding"/>
    <property type="evidence" value="ECO:0007669"/>
    <property type="project" value="UniProtKB-UniRule"/>
</dbReference>
<dbReference type="Pfam" id="PF02926">
    <property type="entry name" value="THUMP"/>
    <property type="match status" value="1"/>
</dbReference>
<proteinExistence type="predicted"/>
<dbReference type="RefSeq" id="WP_346822699.1">
    <property type="nucleotide sequence ID" value="NZ_JBDKWZ010000011.1"/>
</dbReference>
<dbReference type="InterPro" id="IPR053943">
    <property type="entry name" value="RlmKL-like_Mtase_CS"/>
</dbReference>
<evidence type="ECO:0000256" key="3">
    <source>
        <dbReference type="PROSITE-ProRule" id="PRU00529"/>
    </source>
</evidence>